<dbReference type="EMBL" id="JBFOLK010000010">
    <property type="protein sequence ID" value="KAL2479846.1"/>
    <property type="molecule type" value="Genomic_DNA"/>
</dbReference>
<feature type="region of interest" description="Disordered" evidence="1">
    <location>
        <begin position="164"/>
        <end position="196"/>
    </location>
</feature>
<sequence>MGDPCTHSIHRPPPKPPELGYTQPLLSPLPASRHPKLTPFQEKTNQTAEALVSISATAAPPFCCASTGLLPRDSPSLSEYFGPSIGAQGLAPVNLQPGKTRGSLPSSTACTPTHCVTTGLPPIREPPLGDLLAPPNVTLGMVVADCPIPARMVAPRLAHALEPDAAPTASGLQVTAGTSTDPGPSGSDPSLFLQEA</sequence>
<gene>
    <name evidence="2" type="ORF">Adt_32812</name>
</gene>
<evidence type="ECO:0000313" key="2">
    <source>
        <dbReference type="EMBL" id="KAL2479846.1"/>
    </source>
</evidence>
<dbReference type="Proteomes" id="UP001604336">
    <property type="component" value="Unassembled WGS sequence"/>
</dbReference>
<keyword evidence="3" id="KW-1185">Reference proteome</keyword>
<evidence type="ECO:0000313" key="3">
    <source>
        <dbReference type="Proteomes" id="UP001604336"/>
    </source>
</evidence>
<feature type="region of interest" description="Disordered" evidence="1">
    <location>
        <begin position="1"/>
        <end position="40"/>
    </location>
</feature>
<name>A0ABD1QX69_9LAMI</name>
<accession>A0ABD1QX69</accession>
<protein>
    <submittedName>
        <fullName evidence="2">Uncharacterized protein</fullName>
    </submittedName>
</protein>
<reference evidence="3" key="1">
    <citation type="submission" date="2024-07" db="EMBL/GenBank/DDBJ databases">
        <title>Two chromosome-level genome assemblies of Korean endemic species Abeliophyllum distichum and Forsythia ovata (Oleaceae).</title>
        <authorList>
            <person name="Jang H."/>
        </authorList>
    </citation>
    <scope>NUCLEOTIDE SEQUENCE [LARGE SCALE GENOMIC DNA]</scope>
</reference>
<comment type="caution">
    <text evidence="2">The sequence shown here is derived from an EMBL/GenBank/DDBJ whole genome shotgun (WGS) entry which is preliminary data.</text>
</comment>
<feature type="compositionally biased region" description="Low complexity" evidence="1">
    <location>
        <begin position="177"/>
        <end position="190"/>
    </location>
</feature>
<evidence type="ECO:0000256" key="1">
    <source>
        <dbReference type="SAM" id="MobiDB-lite"/>
    </source>
</evidence>
<organism evidence="2 3">
    <name type="scientific">Abeliophyllum distichum</name>
    <dbReference type="NCBI Taxonomy" id="126358"/>
    <lineage>
        <taxon>Eukaryota</taxon>
        <taxon>Viridiplantae</taxon>
        <taxon>Streptophyta</taxon>
        <taxon>Embryophyta</taxon>
        <taxon>Tracheophyta</taxon>
        <taxon>Spermatophyta</taxon>
        <taxon>Magnoliopsida</taxon>
        <taxon>eudicotyledons</taxon>
        <taxon>Gunneridae</taxon>
        <taxon>Pentapetalae</taxon>
        <taxon>asterids</taxon>
        <taxon>lamiids</taxon>
        <taxon>Lamiales</taxon>
        <taxon>Oleaceae</taxon>
        <taxon>Forsythieae</taxon>
        <taxon>Abeliophyllum</taxon>
    </lineage>
</organism>
<dbReference type="AlphaFoldDB" id="A0ABD1QX69"/>
<proteinExistence type="predicted"/>